<gene>
    <name evidence="4" type="ORF">ACFOOQ_08880</name>
</gene>
<protein>
    <recommendedName>
        <fullName evidence="6">Uroporphyrin-3 C-methyltransferase</fullName>
    </recommendedName>
</protein>
<name>A0ABV7VER4_9PROT</name>
<evidence type="ECO:0000256" key="1">
    <source>
        <dbReference type="SAM" id="Coils"/>
    </source>
</evidence>
<feature type="coiled-coil region" evidence="1">
    <location>
        <begin position="182"/>
        <end position="209"/>
    </location>
</feature>
<keyword evidence="5" id="KW-1185">Reference proteome</keyword>
<comment type="caution">
    <text evidence="4">The sequence shown here is derived from an EMBL/GenBank/DDBJ whole genome shotgun (WGS) entry which is preliminary data.</text>
</comment>
<feature type="transmembrane region" description="Helical" evidence="3">
    <location>
        <begin position="50"/>
        <end position="71"/>
    </location>
</feature>
<keyword evidence="1" id="KW-0175">Coiled coil</keyword>
<dbReference type="Proteomes" id="UP001595711">
    <property type="component" value="Unassembled WGS sequence"/>
</dbReference>
<keyword evidence="3" id="KW-0472">Membrane</keyword>
<organism evidence="4 5">
    <name type="scientific">Ferrovibrio xuzhouensis</name>
    <dbReference type="NCBI Taxonomy" id="1576914"/>
    <lineage>
        <taxon>Bacteria</taxon>
        <taxon>Pseudomonadati</taxon>
        <taxon>Pseudomonadota</taxon>
        <taxon>Alphaproteobacteria</taxon>
        <taxon>Rhodospirillales</taxon>
        <taxon>Rhodospirillaceae</taxon>
        <taxon>Ferrovibrio</taxon>
    </lineage>
</organism>
<evidence type="ECO:0000256" key="3">
    <source>
        <dbReference type="SAM" id="Phobius"/>
    </source>
</evidence>
<evidence type="ECO:0008006" key="6">
    <source>
        <dbReference type="Google" id="ProtNLM"/>
    </source>
</evidence>
<dbReference type="RefSeq" id="WP_379724629.1">
    <property type="nucleotide sequence ID" value="NZ_JBHRYJ010000001.1"/>
</dbReference>
<reference evidence="5" key="1">
    <citation type="journal article" date="2019" name="Int. J. Syst. Evol. Microbiol.">
        <title>The Global Catalogue of Microorganisms (GCM) 10K type strain sequencing project: providing services to taxonomists for standard genome sequencing and annotation.</title>
        <authorList>
            <consortium name="The Broad Institute Genomics Platform"/>
            <consortium name="The Broad Institute Genome Sequencing Center for Infectious Disease"/>
            <person name="Wu L."/>
            <person name="Ma J."/>
        </authorList>
    </citation>
    <scope>NUCLEOTIDE SEQUENCE [LARGE SCALE GENOMIC DNA]</scope>
    <source>
        <strain evidence="5">KCTC 42182</strain>
    </source>
</reference>
<feature type="region of interest" description="Disordered" evidence="2">
    <location>
        <begin position="1"/>
        <end position="20"/>
    </location>
</feature>
<sequence>MSDTRDGKRSGDGKADGAKAAGAKADGATIIDAKVEPIRNLHWTGRHTRIAVLLVVAIVISIAVAVVVQLASTGRLDLATLTGASSSSSPVQTMPVPAKPAPPNPGAIAAKPATAPVTAADAALAKRVDDLDRRLAALTDGLDRLQQLPSGEQAAARVSPQQLSDLATGLQGQMQALMQGQTQALNKRLDALEQAVAALQSAKEAQAADRIVVQQRMDEFDARLRAAVDNRAAALRAPIQQLLAWSELRDHARRGLPFASELPPLRALAEKAGGDAGNGLRDAVAALQPFADSGAPTQVDLLAGFPSAAEKQAAAFRAPDETATAARPWWQRAFDKVAGLVSIRRVGAAADAATPEGKLEAAGAALHGGNLAGATAALDGMTLVPALADWRRQAETRLQLDAALEKAAAALQAYFAAP</sequence>
<accession>A0ABV7VER4</accession>
<evidence type="ECO:0000256" key="2">
    <source>
        <dbReference type="SAM" id="MobiDB-lite"/>
    </source>
</evidence>
<feature type="compositionally biased region" description="Basic and acidic residues" evidence="2">
    <location>
        <begin position="1"/>
        <end position="17"/>
    </location>
</feature>
<keyword evidence="3" id="KW-0812">Transmembrane</keyword>
<evidence type="ECO:0000313" key="5">
    <source>
        <dbReference type="Proteomes" id="UP001595711"/>
    </source>
</evidence>
<evidence type="ECO:0000313" key="4">
    <source>
        <dbReference type="EMBL" id="MFC3675655.1"/>
    </source>
</evidence>
<keyword evidence="3" id="KW-1133">Transmembrane helix</keyword>
<proteinExistence type="predicted"/>
<dbReference type="EMBL" id="JBHRYJ010000001">
    <property type="protein sequence ID" value="MFC3675655.1"/>
    <property type="molecule type" value="Genomic_DNA"/>
</dbReference>